<dbReference type="InterPro" id="IPR057615">
    <property type="entry name" value="Ig_VWA7"/>
</dbReference>
<feature type="signal peptide" evidence="6">
    <location>
        <begin position="1"/>
        <end position="22"/>
    </location>
</feature>
<feature type="region of interest" description="Disordered" evidence="4">
    <location>
        <begin position="231"/>
        <end position="263"/>
    </location>
</feature>
<dbReference type="InterPro" id="IPR056862">
    <property type="entry name" value="VWA7_N"/>
</dbReference>
<dbReference type="Gene3D" id="3.40.50.410">
    <property type="entry name" value="von Willebrand factor, type A domain"/>
    <property type="match status" value="1"/>
</dbReference>
<dbReference type="Pfam" id="PF23619">
    <property type="entry name" value="Ig_VWA7"/>
    <property type="match status" value="1"/>
</dbReference>
<keyword evidence="5" id="KW-0812">Transmembrane</keyword>
<dbReference type="Proteomes" id="UP001159405">
    <property type="component" value="Unassembled WGS sequence"/>
</dbReference>
<comment type="caution">
    <text evidence="10">The sequence shown here is derived from an EMBL/GenBank/DDBJ whole genome shotgun (WGS) entry which is preliminary data.</text>
</comment>
<evidence type="ECO:0000256" key="1">
    <source>
        <dbReference type="ARBA" id="ARBA00004613"/>
    </source>
</evidence>
<keyword evidence="3 6" id="KW-0732">Signal</keyword>
<keyword evidence="5" id="KW-0472">Membrane</keyword>
<feature type="domain" description="VWA7 N-terminal" evidence="9">
    <location>
        <begin position="91"/>
        <end position="304"/>
    </location>
</feature>
<evidence type="ECO:0000259" key="7">
    <source>
        <dbReference type="Pfam" id="PF23619"/>
    </source>
</evidence>
<feature type="domain" description="VWA7 Ig-like" evidence="7">
    <location>
        <begin position="738"/>
        <end position="831"/>
    </location>
</feature>
<accession>A0ABN8PAF4</accession>
<dbReference type="SUPFAM" id="SSF53300">
    <property type="entry name" value="vWA-like"/>
    <property type="match status" value="1"/>
</dbReference>
<feature type="transmembrane region" description="Helical" evidence="5">
    <location>
        <begin position="1180"/>
        <end position="1204"/>
    </location>
</feature>
<evidence type="ECO:0000259" key="8">
    <source>
        <dbReference type="Pfam" id="PF25106"/>
    </source>
</evidence>
<dbReference type="PANTHER" id="PTHR14905:SF7">
    <property type="entry name" value="VON WILLEBRAND FACTOR A DOMAIN-CONTAINING PROTEIN 7"/>
    <property type="match status" value="1"/>
</dbReference>
<keyword evidence="2" id="KW-0964">Secreted</keyword>
<reference evidence="10 11" key="1">
    <citation type="submission" date="2022-05" db="EMBL/GenBank/DDBJ databases">
        <authorList>
            <consortium name="Genoscope - CEA"/>
            <person name="William W."/>
        </authorList>
    </citation>
    <scope>NUCLEOTIDE SEQUENCE [LARGE SCALE GENOMIC DNA]</scope>
</reference>
<organism evidence="10 11">
    <name type="scientific">Porites lobata</name>
    <dbReference type="NCBI Taxonomy" id="104759"/>
    <lineage>
        <taxon>Eukaryota</taxon>
        <taxon>Metazoa</taxon>
        <taxon>Cnidaria</taxon>
        <taxon>Anthozoa</taxon>
        <taxon>Hexacorallia</taxon>
        <taxon>Scleractinia</taxon>
        <taxon>Fungiina</taxon>
        <taxon>Poritidae</taxon>
        <taxon>Porites</taxon>
    </lineage>
</organism>
<sequence>MKTLFLLSSLILLAYPLVRVKAFRPRINVGGRESTSFAHALITKRGFLKPLIYFFRDNPQYLKEQHLTSFLLDILSSDSPNALEETVDNITPQIKFLNALSTILSANAEVDSFPLSRSASAHFDGEQFRQGNARLIQLRQELITSLLQGDKLQHARNLAGTALHTLQDFYSHSNWIELGNSGPYGVLGKPGSEIRLEYIAGPTEATCENCEPGNCESNLITLKLTSGYRSGQDVKKPENMGKCSHGGTLDESRLKPATGGINKNTATAVESPHASLHNIAADLAAEATSIFLSDIRSTVGDDIFAKFLNLKSENSMALVIDVSGSMSDEISEVKSLSINFVQKTLEKKGSSFTYILVPFSDPEVGPVTVTSDAKTVIEAVNNLTASGGGDCPELGMTGLYQALLHCLPETNIYYFSDADVKDEDRENEVLSLAKKKKVKINFILSGQCGRRKRRNVQQSESFKEFHRIRRSAQGQALYQSVASQTGGQVFQATKSEVADLVEIIDPGSPVNSSVDLQEVGLLNIEESRAQYFSGQSYFVDIDSTLQSLVLVLTAAGSPSLDIQTVEGNATLQEKNITSSNRLLILEVSNLVSGLLNMTVSCVGPFTLQVTGFSPLDFTYQLLDVEDLERGITRRVVGNPLRGQTLWLTLDFVGRKEINRVSYLTLVDLNGTDLETFNITQGQGFYKNTYFVTFVPSAEKFRLKVTGIDKTEARFLRVKPTLFTLGDIKLSQNVDNINGSNSIFPGETLKVQIDVQNSGDTQTLHFRASDDLQYVTNISSSQGTLGKNNTFVLRVALTAPNNARYGVTSTVTVFASQNSDFTQVVNFMVFFVTVASKNPDVSPPSCSITNQTGACASVYGRPECVSSTWYVHVMFIDAGEGMFSITTRDNTNGTLNVEAFNQGAVNKSISASFTSDCCNPRVIFVGLDLVGNMGTCSISLVPDIVSLSAKPSNTAVSIYPGNTTKVPFTLLNLGSAGSFSFQVTKAPKLFSYVIPFSLALESNVSAAGYVTIKSLGEVNEMQNLTVKAISQSNSASVKEVTLVQIKVSVLKHVRLEVVAPNDSFSLSPGQKLEVNFTIKNLASSEIFTFLVHSNQSSIDGSIQPSPVRLGTMQSSSCILVLVARLDADENTIALVNVTTAPASPNADQKELQVFSLTVAVGRGAPSATETSLENETKLETLHIVLIFLSSSVALLLLFLIILLVVHKRKHGSYFSKKPVKGHTNPGYASSQLRLENLEVIVYNHS</sequence>
<comment type="subcellular location">
    <subcellularLocation>
        <location evidence="1">Secreted</location>
    </subcellularLocation>
</comment>
<evidence type="ECO:0008006" key="12">
    <source>
        <dbReference type="Google" id="ProtNLM"/>
    </source>
</evidence>
<dbReference type="Pfam" id="PF25107">
    <property type="entry name" value="VWA7_N"/>
    <property type="match status" value="1"/>
</dbReference>
<dbReference type="EMBL" id="CALNXK010000056">
    <property type="protein sequence ID" value="CAH3135683.1"/>
    <property type="molecule type" value="Genomic_DNA"/>
</dbReference>
<dbReference type="Pfam" id="PF25106">
    <property type="entry name" value="VWA_4"/>
    <property type="match status" value="1"/>
</dbReference>
<keyword evidence="11" id="KW-1185">Reference proteome</keyword>
<dbReference type="CDD" id="cd00198">
    <property type="entry name" value="vWFA"/>
    <property type="match status" value="1"/>
</dbReference>
<name>A0ABN8PAF4_9CNID</name>
<dbReference type="InterPro" id="IPR036465">
    <property type="entry name" value="vWFA_dom_sf"/>
</dbReference>
<keyword evidence="5" id="KW-1133">Transmembrane helix</keyword>
<protein>
    <recommendedName>
        <fullName evidence="12">von Willebrand factor A domain-containing protein 7</fullName>
    </recommendedName>
</protein>
<evidence type="ECO:0000256" key="2">
    <source>
        <dbReference type="ARBA" id="ARBA00022525"/>
    </source>
</evidence>
<evidence type="ECO:0000256" key="4">
    <source>
        <dbReference type="SAM" id="MobiDB-lite"/>
    </source>
</evidence>
<evidence type="ECO:0000256" key="6">
    <source>
        <dbReference type="SAM" id="SignalP"/>
    </source>
</evidence>
<feature type="domain" description="Hemicentin-1-like von Willebrand factor A" evidence="8">
    <location>
        <begin position="315"/>
        <end position="494"/>
    </location>
</feature>
<evidence type="ECO:0000256" key="5">
    <source>
        <dbReference type="SAM" id="Phobius"/>
    </source>
</evidence>
<proteinExistence type="predicted"/>
<dbReference type="InterPro" id="IPR056861">
    <property type="entry name" value="HMCN1-like_VWA"/>
</dbReference>
<dbReference type="InterPro" id="IPR052577">
    <property type="entry name" value="VWA7"/>
</dbReference>
<feature type="chain" id="PRO_5045236814" description="von Willebrand factor A domain-containing protein 7" evidence="6">
    <location>
        <begin position="23"/>
        <end position="1244"/>
    </location>
</feature>
<evidence type="ECO:0000313" key="11">
    <source>
        <dbReference type="Proteomes" id="UP001159405"/>
    </source>
</evidence>
<dbReference type="PANTHER" id="PTHR14905">
    <property type="entry name" value="NG37"/>
    <property type="match status" value="1"/>
</dbReference>
<evidence type="ECO:0000259" key="9">
    <source>
        <dbReference type="Pfam" id="PF25107"/>
    </source>
</evidence>
<evidence type="ECO:0000256" key="3">
    <source>
        <dbReference type="ARBA" id="ARBA00022729"/>
    </source>
</evidence>
<evidence type="ECO:0000313" key="10">
    <source>
        <dbReference type="EMBL" id="CAH3135683.1"/>
    </source>
</evidence>
<gene>
    <name evidence="10" type="ORF">PLOB_00038023</name>
</gene>